<dbReference type="EMBL" id="BAAFGK010000004">
    <property type="protein sequence ID" value="GAB0057319.1"/>
    <property type="molecule type" value="Genomic_DNA"/>
</dbReference>
<reference evidence="9 10" key="1">
    <citation type="submission" date="2024-09" db="EMBL/GenBank/DDBJ databases">
        <title>Draft genome sequence of Candidatus Magnetaquicoccaceae bacterium FCR-1.</title>
        <authorList>
            <person name="Shimoshige H."/>
            <person name="Shimamura S."/>
            <person name="Taoka A."/>
            <person name="Kobayashi H."/>
            <person name="Maekawa T."/>
        </authorList>
    </citation>
    <scope>NUCLEOTIDE SEQUENCE [LARGE SCALE GENOMIC DNA]</scope>
    <source>
        <strain evidence="9 10">FCR-1</strain>
    </source>
</reference>
<dbReference type="CDD" id="cd18118">
    <property type="entry name" value="ATP-synt_V_A-type_beta_N"/>
    <property type="match status" value="1"/>
</dbReference>
<evidence type="ECO:0000313" key="10">
    <source>
        <dbReference type="Proteomes" id="UP001628193"/>
    </source>
</evidence>
<evidence type="ECO:0000259" key="8">
    <source>
        <dbReference type="Pfam" id="PF22919"/>
    </source>
</evidence>
<keyword evidence="5" id="KW-0066">ATP synthesis</keyword>
<dbReference type="InterPro" id="IPR055190">
    <property type="entry name" value="ATP-synt_VA_C"/>
</dbReference>
<gene>
    <name evidence="5" type="primary">atpB</name>
    <name evidence="9" type="ORF">SIID45300_01643</name>
</gene>
<comment type="function">
    <text evidence="4 5">Produces ATP from ADP in the presence of a proton gradient across the membrane. The V-type beta chain is a regulatory subunit.</text>
</comment>
<sequence length="484" mass="52235">MTRHVGDLSLEEAVTRIEGPLLFVRRTVEVGLNDAVEVIGVDGRVRLGRVAALDESFMTIETLESTSGLSMAGTRIRLIGEPITFSLGPGILGRVFDGVGRVADGGPPVAELVKAPIDGAIINPLRRAKPEDFIETGISAIDTLDSLVRGQKLPIFSAGGLPHNRLAVEIALHARLRATFRDGARAAEREVSEDSGTVGETAPFAIVFAGIGVPFDQAEAFRLALEEGGALGHTALFLNLASDSSAQRLLTPRFALTAAEYLAYHEGRHVLVIITDMTNYCEALREVSASHGEIPSRKGYPGYMYSDLATLYERAGRIHGRPGSVTQIPILTMPSDDITHPIPDLTGYITEGQITLDRKLDRAGIHPPIGVLPSLSRLMKDGIGAGFTHADHPALANQLYAAYARAMGARLLSSVVGAEGLTTTDRLFLEFGQGFERRFIAQPEGARTLEESMAIGWELLKILPVTELTRLSDEQIQRYLRSES</sequence>
<dbReference type="Proteomes" id="UP001628193">
    <property type="component" value="Unassembled WGS sequence"/>
</dbReference>
<dbReference type="InterPro" id="IPR027417">
    <property type="entry name" value="P-loop_NTPase"/>
</dbReference>
<evidence type="ECO:0000259" key="7">
    <source>
        <dbReference type="Pfam" id="PF02874"/>
    </source>
</evidence>
<dbReference type="Pfam" id="PF02874">
    <property type="entry name" value="ATP-synt_ab_N"/>
    <property type="match status" value="1"/>
</dbReference>
<keyword evidence="10" id="KW-1185">Reference proteome</keyword>
<comment type="caution">
    <text evidence="9">The sequence shown here is derived from an EMBL/GenBank/DDBJ whole genome shotgun (WGS) entry which is preliminary data.</text>
</comment>
<dbReference type="InterPro" id="IPR000194">
    <property type="entry name" value="ATPase_F1/V1/A1_a/bsu_nucl-bd"/>
</dbReference>
<dbReference type="SUPFAM" id="SSF52540">
    <property type="entry name" value="P-loop containing nucleoside triphosphate hydrolases"/>
    <property type="match status" value="1"/>
</dbReference>
<dbReference type="PANTHER" id="PTHR43389">
    <property type="entry name" value="V-TYPE PROTON ATPASE SUBUNIT B"/>
    <property type="match status" value="1"/>
</dbReference>
<feature type="domain" description="ATP synthase A/B type C-terminal" evidence="8">
    <location>
        <begin position="381"/>
        <end position="479"/>
    </location>
</feature>
<dbReference type="PANTHER" id="PTHR43389:SF4">
    <property type="entry name" value="V-TYPE PROTON ATPASE SUBUNIT B"/>
    <property type="match status" value="1"/>
</dbReference>
<dbReference type="InterPro" id="IPR004100">
    <property type="entry name" value="ATPase_F1/V1/A1_a/bsu_N"/>
</dbReference>
<evidence type="ECO:0000256" key="4">
    <source>
        <dbReference type="ARBA" id="ARBA00059599"/>
    </source>
</evidence>
<evidence type="ECO:0000256" key="3">
    <source>
        <dbReference type="ARBA" id="ARBA00023065"/>
    </source>
</evidence>
<protein>
    <recommendedName>
        <fullName evidence="5">V-type ATP synthase beta chain</fullName>
    </recommendedName>
    <alternativeName>
        <fullName evidence="5">V-ATPase subunit B</fullName>
    </alternativeName>
</protein>
<evidence type="ECO:0000256" key="1">
    <source>
        <dbReference type="ARBA" id="ARBA00008936"/>
    </source>
</evidence>
<dbReference type="HAMAP" id="MF_00310">
    <property type="entry name" value="ATP_synth_B_arch"/>
    <property type="match status" value="1"/>
</dbReference>
<dbReference type="CDD" id="cd01135">
    <property type="entry name" value="V_A-ATPase_B"/>
    <property type="match status" value="1"/>
</dbReference>
<keyword evidence="5" id="KW-0375">Hydrogen ion transport</keyword>
<proteinExistence type="inferred from homology"/>
<evidence type="ECO:0000259" key="6">
    <source>
        <dbReference type="Pfam" id="PF00006"/>
    </source>
</evidence>
<keyword evidence="2 5" id="KW-0813">Transport</keyword>
<dbReference type="Gene3D" id="3.40.50.12240">
    <property type="match status" value="1"/>
</dbReference>
<comment type="similarity">
    <text evidence="1 5">Belongs to the ATPase alpha/beta chains family.</text>
</comment>
<name>A0ABQ0C8V4_9PROT</name>
<dbReference type="InterPro" id="IPR022879">
    <property type="entry name" value="V-ATPase_su_B/beta"/>
</dbReference>
<evidence type="ECO:0000256" key="5">
    <source>
        <dbReference type="HAMAP-Rule" id="MF_00310"/>
    </source>
</evidence>
<dbReference type="RefSeq" id="WP_420905018.1">
    <property type="nucleotide sequence ID" value="NZ_BAAFGK010000004.1"/>
</dbReference>
<evidence type="ECO:0000256" key="2">
    <source>
        <dbReference type="ARBA" id="ARBA00022448"/>
    </source>
</evidence>
<feature type="domain" description="ATPase F1/V1/A1 complex alpha/beta subunit N-terminal" evidence="7">
    <location>
        <begin position="14"/>
        <end position="77"/>
    </location>
</feature>
<keyword evidence="3 5" id="KW-0406">Ion transport</keyword>
<organism evidence="9 10">
    <name type="scientific">Candidatus Magnetaquiglobus chichijimensis</name>
    <dbReference type="NCBI Taxonomy" id="3141448"/>
    <lineage>
        <taxon>Bacteria</taxon>
        <taxon>Pseudomonadati</taxon>
        <taxon>Pseudomonadota</taxon>
        <taxon>Magnetococcia</taxon>
        <taxon>Magnetococcales</taxon>
        <taxon>Candidatus Magnetaquicoccaceae</taxon>
        <taxon>Candidatus Magnetaquiglobus</taxon>
    </lineage>
</organism>
<dbReference type="Pfam" id="PF22919">
    <property type="entry name" value="ATP-synt_VA_C"/>
    <property type="match status" value="1"/>
</dbReference>
<feature type="domain" description="ATPase F1/V1/A1 complex alpha/beta subunit nucleotide-binding" evidence="6">
    <location>
        <begin position="137"/>
        <end position="376"/>
    </location>
</feature>
<dbReference type="NCBIfam" id="NF003235">
    <property type="entry name" value="PRK04196.1"/>
    <property type="match status" value="1"/>
</dbReference>
<dbReference type="Pfam" id="PF00006">
    <property type="entry name" value="ATP-synt_ab"/>
    <property type="match status" value="1"/>
</dbReference>
<accession>A0ABQ0C8V4</accession>
<evidence type="ECO:0000313" key="9">
    <source>
        <dbReference type="EMBL" id="GAB0057319.1"/>
    </source>
</evidence>